<evidence type="ECO:0000313" key="1">
    <source>
        <dbReference type="EMBL" id="GAA1840712.1"/>
    </source>
</evidence>
<dbReference type="EMBL" id="BAAANK010000008">
    <property type="protein sequence ID" value="GAA1840712.1"/>
    <property type="molecule type" value="Genomic_DNA"/>
</dbReference>
<accession>A0ABN2MWM9</accession>
<gene>
    <name evidence="1" type="ORF">GCM10009750_28490</name>
</gene>
<proteinExistence type="predicted"/>
<comment type="caution">
    <text evidence="1">The sequence shown here is derived from an EMBL/GenBank/DDBJ whole genome shotgun (WGS) entry which is preliminary data.</text>
</comment>
<name>A0ABN2MWM9_9MICO</name>
<organism evidence="1 2">
    <name type="scientific">Agromyces salentinus</name>
    <dbReference type="NCBI Taxonomy" id="269421"/>
    <lineage>
        <taxon>Bacteria</taxon>
        <taxon>Bacillati</taxon>
        <taxon>Actinomycetota</taxon>
        <taxon>Actinomycetes</taxon>
        <taxon>Micrococcales</taxon>
        <taxon>Microbacteriaceae</taxon>
        <taxon>Agromyces</taxon>
    </lineage>
</organism>
<evidence type="ECO:0008006" key="3">
    <source>
        <dbReference type="Google" id="ProtNLM"/>
    </source>
</evidence>
<keyword evidence="2" id="KW-1185">Reference proteome</keyword>
<dbReference type="Proteomes" id="UP001501746">
    <property type="component" value="Unassembled WGS sequence"/>
</dbReference>
<protein>
    <recommendedName>
        <fullName evidence="3">Hemagglutinin</fullName>
    </recommendedName>
</protein>
<sequence length="926" mass="97145">MGWNRLAGILASMSLLIGLLVALPAVSDLGSQPAQAADGSQFDAGDIISDGVFYDSSTMSTAQVQSFLNARVPSCRSGYTCLKDYRQNTAGQPARSEGCAATASTANETAASIIVRVSRACGINPRAMLVLLEKEQALVSDTWPTARQYRSATGYGCPDTADCDVNYYGFFNQVYNAAWQFKKYRARPDRAYAAGRWNTIQWHPNAACGTSSVYIQNQATAGLYLYTPYRPNAAALANLYGTGDGCSSYGNRNFWRIFTDWFGSTHGTEPTMIKGESTPEVYLLSGGTKHHITTYSDYLEFQKGLGTHRVVSQSYLNSIPTGRTATLFVKNSRNGEIALIQGGTTHRFANCTLVAAWGSRCGDGYLTVTEAIYTRFKVGGAMTKFGKAPDGVVRMLERPTAAKLIGTAPTAFNGGKAPFLAKISSALLATYKTGRTLAAPHSYIKSTSSRQVYYVDGRDRLQLLNDWTYAPEYGLAKTALTVSDSVIAGYARAGRVGLAVSCGPNTYAASSGTFIRLQRGAGGLPVASLASETCALLPKSTSTVSGPLFLQAVGARSVYLVRDGKLRQISSPEQLTAQNGGTWPTIVKVSGTTLARTPMGGAALDIGTLVAFSGDPKAYLVNGWQLVHIPNISLADEYRIPRAVPTLPASRRTGYSNAARPLGTFAKCGPTDVFAVTGGQRQNVGATALAGNAFTTLHSSICARIPVRTPRIDGPLFLASGSSYRVAVAGGFAPISAAAMLEANAGVTPAPLAVRSGALSVLPARGAAPAAGSLIRGSNSKAVVFVDGTAKHALPNWGVAADLGIAGRYSVVHPAEPALLKTQTPALGIFVTCGTQAYVASLGVLNRVTPDLAAGFSVVALSDAACASLVLTGLDIRGGLYLRDVSTGLVYRPDSGRLVETAKASIPAGSTVLGLDGRTIAGMLSR</sequence>
<reference evidence="1 2" key="1">
    <citation type="journal article" date="2019" name="Int. J. Syst. Evol. Microbiol.">
        <title>The Global Catalogue of Microorganisms (GCM) 10K type strain sequencing project: providing services to taxonomists for standard genome sequencing and annotation.</title>
        <authorList>
            <consortium name="The Broad Institute Genomics Platform"/>
            <consortium name="The Broad Institute Genome Sequencing Center for Infectious Disease"/>
            <person name="Wu L."/>
            <person name="Ma J."/>
        </authorList>
    </citation>
    <scope>NUCLEOTIDE SEQUENCE [LARGE SCALE GENOMIC DNA]</scope>
    <source>
        <strain evidence="1 2">JCM 14323</strain>
    </source>
</reference>
<evidence type="ECO:0000313" key="2">
    <source>
        <dbReference type="Proteomes" id="UP001501746"/>
    </source>
</evidence>